<sequence>MLIENQRTVTCAPTNTAVAEVASRVLGVIEESSGGGAATKCFFGDVVLFGNEDRMAVDRKLENIFLDTRVRRLRQCLMPITGWTKSLSSMIALQEDSMVPYERYDEAIQGCVLDLVSEEIKLRNVTVVCSLRTMDDKKVKEMQKDLLEVQKKAREVEREKMSFETYFQSNYKKLAKDLRTCVETFVDDLPRSATSEENFCCMAEVLLLLDAFGVLVQSEPVEQLQALFKRHSDVRFRLREAISSCLRKLWLLSSNFKLPEMYDSRTIDLEFLLQNAKIVLCTASSSYRLLYMQKAQPLEVPVVDEAAQLKECESLIPLQLPGVRHAVLIDDEYLLPALVKSKEGDPPGSGVALQGPGPAIEEKLGKQVYSMHDGSFSVKVRTVDGFQGAEEDVIIFSTVRSNTAGKIGFLADTNRTNVALTRANALDDDVFVWYVLQTLPVDPGQREDAGERQNDMAADRGRRKERGCFLDAKDDQDLACAIIKASIELDGVENLLKFDMLRIGGSRRSGV</sequence>
<dbReference type="EMBL" id="NCVQ01000009">
    <property type="protein sequence ID" value="PWZ08917.1"/>
    <property type="molecule type" value="Genomic_DNA"/>
</dbReference>
<dbReference type="PANTHER" id="PTHR10887:SF435">
    <property type="entry name" value="OS02G0684150 PROTEIN"/>
    <property type="match status" value="1"/>
</dbReference>
<proteinExistence type="predicted"/>
<dbReference type="InterPro" id="IPR047187">
    <property type="entry name" value="SF1_C_Upf1"/>
</dbReference>
<keyword evidence="3" id="KW-0547">Nucleotide-binding</keyword>
<organism evidence="3">
    <name type="scientific">Zea mays</name>
    <name type="common">Maize</name>
    <dbReference type="NCBI Taxonomy" id="4577"/>
    <lineage>
        <taxon>Eukaryota</taxon>
        <taxon>Viridiplantae</taxon>
        <taxon>Streptophyta</taxon>
        <taxon>Embryophyta</taxon>
        <taxon>Tracheophyta</taxon>
        <taxon>Spermatophyta</taxon>
        <taxon>Magnoliopsida</taxon>
        <taxon>Liliopsida</taxon>
        <taxon>Poales</taxon>
        <taxon>Poaceae</taxon>
        <taxon>PACMAD clade</taxon>
        <taxon>Panicoideae</taxon>
        <taxon>Andropogonodae</taxon>
        <taxon>Andropogoneae</taxon>
        <taxon>Tripsacinae</taxon>
        <taxon>Zea</taxon>
    </lineage>
</organism>
<accession>A0A3L6DL01</accession>
<feature type="domain" description="DNA2/NAM7 helicase helicase" evidence="1">
    <location>
        <begin position="5"/>
        <end position="342"/>
    </location>
</feature>
<keyword evidence="3" id="KW-0347">Helicase</keyword>
<dbReference type="InterPro" id="IPR041679">
    <property type="entry name" value="DNA2/NAM7-like_C"/>
</dbReference>
<dbReference type="InterPro" id="IPR041677">
    <property type="entry name" value="DNA2/NAM7_AAA_11"/>
</dbReference>
<dbReference type="PANTHER" id="PTHR10887">
    <property type="entry name" value="DNA2/NAM7 HELICASE FAMILY"/>
    <property type="match status" value="1"/>
</dbReference>
<evidence type="ECO:0000313" key="3">
    <source>
        <dbReference type="EMBL" id="PWZ08917.1"/>
    </source>
</evidence>
<keyword evidence="3" id="KW-0378">Hydrolase</keyword>
<dbReference type="Pfam" id="PF13087">
    <property type="entry name" value="AAA_12"/>
    <property type="match status" value="1"/>
</dbReference>
<name>A0A3L6DL01_MAIZE</name>
<dbReference type="ExpressionAtlas" id="A0A3L6DL01">
    <property type="expression patterns" value="baseline and differential"/>
</dbReference>
<dbReference type="GO" id="GO:0004386">
    <property type="term" value="F:helicase activity"/>
    <property type="evidence" value="ECO:0007669"/>
    <property type="project" value="UniProtKB-KW"/>
</dbReference>
<reference evidence="3" key="1">
    <citation type="journal article" date="2018" name="Nat. Genet.">
        <title>Extensive intraspecific gene order and gene structural variations between Mo17 and other maize genomes.</title>
        <authorList>
            <person name="Sun S."/>
            <person name="Zhou Y."/>
            <person name="Chen J."/>
            <person name="Shi J."/>
            <person name="Zhao H."/>
            <person name="Zhao H."/>
            <person name="Song W."/>
            <person name="Zhang M."/>
            <person name="Cui Y."/>
            <person name="Dong X."/>
            <person name="Liu H."/>
            <person name="Ma X."/>
            <person name="Jiao Y."/>
            <person name="Wang B."/>
            <person name="Wei X."/>
            <person name="Stein J.C."/>
            <person name="Glaubitz J.C."/>
            <person name="Lu F."/>
            <person name="Yu G."/>
            <person name="Liang C."/>
            <person name="Fengler K."/>
            <person name="Li B."/>
            <person name="Rafalski A."/>
            <person name="Schnable P.S."/>
            <person name="Ware D.H."/>
            <person name="Buckler E.S."/>
            <person name="Lai J."/>
        </authorList>
    </citation>
    <scope>NUCLEOTIDE SEQUENCE [LARGE SCALE GENOMIC DNA]</scope>
    <source>
        <tissue evidence="3">Seedling</tissue>
    </source>
</reference>
<evidence type="ECO:0000259" key="2">
    <source>
        <dbReference type="Pfam" id="PF13087"/>
    </source>
</evidence>
<keyword evidence="3" id="KW-0067">ATP-binding</keyword>
<dbReference type="InterPro" id="IPR027417">
    <property type="entry name" value="P-loop_NTPase"/>
</dbReference>
<dbReference type="Gene3D" id="3.40.50.300">
    <property type="entry name" value="P-loop containing nucleotide triphosphate hydrolases"/>
    <property type="match status" value="2"/>
</dbReference>
<dbReference type="Pfam" id="PF13086">
    <property type="entry name" value="AAA_11"/>
    <property type="match status" value="1"/>
</dbReference>
<feature type="domain" description="DNA2/NAM7 helicase-like C-terminal" evidence="2">
    <location>
        <begin position="370"/>
        <end position="424"/>
    </location>
</feature>
<dbReference type="AlphaFoldDB" id="A0A3L6DL01"/>
<comment type="caution">
    <text evidence="3">The sequence shown here is derived from an EMBL/GenBank/DDBJ whole genome shotgun (WGS) entry which is preliminary data.</text>
</comment>
<evidence type="ECO:0000259" key="1">
    <source>
        <dbReference type="Pfam" id="PF13086"/>
    </source>
</evidence>
<protein>
    <submittedName>
        <fullName evidence="3">Putative ATP-dependent helicase C29A10.10c</fullName>
    </submittedName>
</protein>
<dbReference type="SUPFAM" id="SSF52540">
    <property type="entry name" value="P-loop containing nucleoside triphosphate hydrolases"/>
    <property type="match status" value="1"/>
</dbReference>
<gene>
    <name evidence="3" type="primary">SPBC29A10.10c_2</name>
    <name evidence="3" type="ORF">Zm00014a_012681</name>
</gene>
<dbReference type="Proteomes" id="UP000251960">
    <property type="component" value="Chromosome 8"/>
</dbReference>
<dbReference type="InterPro" id="IPR045055">
    <property type="entry name" value="DNA2/NAM7-like"/>
</dbReference>
<dbReference type="CDD" id="cd18808">
    <property type="entry name" value="SF1_C_Upf1"/>
    <property type="match status" value="1"/>
</dbReference>